<dbReference type="InterPro" id="IPR015942">
    <property type="entry name" value="Asp/Glu/hydantoin_racemase"/>
</dbReference>
<evidence type="ECO:0000313" key="3">
    <source>
        <dbReference type="Proteomes" id="UP000240760"/>
    </source>
</evidence>
<proteinExistence type="inferred from homology"/>
<gene>
    <name evidence="2" type="ORF">M440DRAFT_1380594</name>
</gene>
<accession>A0A2T4C001</accession>
<dbReference type="InterPro" id="IPR052186">
    <property type="entry name" value="Hydantoin_racemase-like"/>
</dbReference>
<dbReference type="Gene3D" id="3.40.50.12500">
    <property type="match status" value="1"/>
</dbReference>
<name>A0A2T4C001_TRILO</name>
<dbReference type="EMBL" id="KZ679135">
    <property type="protein sequence ID" value="PTB74929.1"/>
    <property type="molecule type" value="Genomic_DNA"/>
</dbReference>
<dbReference type="Proteomes" id="UP000240760">
    <property type="component" value="Unassembled WGS sequence"/>
</dbReference>
<sequence>MSLADPPRLSNSIRILLLNPNSSRSMTKSMEAAANSIATLYPSVSISTYTAPEPSPASIDNAEGIHASVQAVINDPDFRTRLQNEAFDAVLVACFSVHPLVKHLANALKPIPVTGIFEASILTALSLVPLVQEEQRKWGIVTTGAFWEAHLADGVAAFLGQTPSTASATGSSSFSDARFAGVFSTGLNAGDFHEIPQEQINVRLREATKRLLSSGDVTCVVMGCGGMGGLQDMIRAIVVEEYGQQRARDVSIVDGVQAGVLQLQQAVLSRRVFGVK</sequence>
<reference evidence="2 3" key="1">
    <citation type="submission" date="2016-07" db="EMBL/GenBank/DDBJ databases">
        <title>Multiple horizontal gene transfer events from other fungi enriched the ability of initially mycotrophic Trichoderma (Ascomycota) to feed on dead plant biomass.</title>
        <authorList>
            <consortium name="DOE Joint Genome Institute"/>
            <person name="Aerts A."/>
            <person name="Atanasova L."/>
            <person name="Chenthamara K."/>
            <person name="Zhang J."/>
            <person name="Grujic M."/>
            <person name="Henrissat B."/>
            <person name="Kuo A."/>
            <person name="Salamov A."/>
            <person name="Lipzen A."/>
            <person name="Labutti K."/>
            <person name="Barry K."/>
            <person name="Miao Y."/>
            <person name="Rahimi M.J."/>
            <person name="Shen Q."/>
            <person name="Grigoriev I.V."/>
            <person name="Kubicek C.P."/>
            <person name="Druzhinina I.S."/>
        </authorList>
    </citation>
    <scope>NUCLEOTIDE SEQUENCE [LARGE SCALE GENOMIC DNA]</scope>
    <source>
        <strain evidence="2 3">ATCC 18648</strain>
    </source>
</reference>
<dbReference type="GO" id="GO:0047661">
    <property type="term" value="F:amino-acid racemase activity"/>
    <property type="evidence" value="ECO:0007669"/>
    <property type="project" value="InterPro"/>
</dbReference>
<keyword evidence="3" id="KW-1185">Reference proteome</keyword>
<dbReference type="Pfam" id="PF01177">
    <property type="entry name" value="Asp_Glu_race"/>
    <property type="match status" value="1"/>
</dbReference>
<dbReference type="InterPro" id="IPR053714">
    <property type="entry name" value="Iso_Racemase_Enz_sf"/>
</dbReference>
<comment type="similarity">
    <text evidence="1">Belongs to the HyuE racemase family.</text>
</comment>
<evidence type="ECO:0008006" key="4">
    <source>
        <dbReference type="Google" id="ProtNLM"/>
    </source>
</evidence>
<dbReference type="AlphaFoldDB" id="A0A2T4C001"/>
<dbReference type="STRING" id="983965.A0A2T4C001"/>
<dbReference type="OrthoDB" id="412018at2759"/>
<dbReference type="PANTHER" id="PTHR28047:SF5">
    <property type="entry name" value="PROTEIN DCG1"/>
    <property type="match status" value="1"/>
</dbReference>
<organism evidence="2 3">
    <name type="scientific">Trichoderma longibrachiatum ATCC 18648</name>
    <dbReference type="NCBI Taxonomy" id="983965"/>
    <lineage>
        <taxon>Eukaryota</taxon>
        <taxon>Fungi</taxon>
        <taxon>Dikarya</taxon>
        <taxon>Ascomycota</taxon>
        <taxon>Pezizomycotina</taxon>
        <taxon>Sordariomycetes</taxon>
        <taxon>Hypocreomycetidae</taxon>
        <taxon>Hypocreales</taxon>
        <taxon>Hypocreaceae</taxon>
        <taxon>Trichoderma</taxon>
    </lineage>
</organism>
<evidence type="ECO:0000256" key="1">
    <source>
        <dbReference type="ARBA" id="ARBA00038414"/>
    </source>
</evidence>
<protein>
    <recommendedName>
        <fullName evidence="4">DCG1-like protein</fullName>
    </recommendedName>
</protein>
<dbReference type="PANTHER" id="PTHR28047">
    <property type="entry name" value="PROTEIN DCG1"/>
    <property type="match status" value="1"/>
</dbReference>
<evidence type="ECO:0000313" key="2">
    <source>
        <dbReference type="EMBL" id="PTB74929.1"/>
    </source>
</evidence>